<protein>
    <submittedName>
        <fullName evidence="3">Amidohydrolase family protein</fullName>
    </submittedName>
</protein>
<accession>A0ABV2DAM4</accession>
<organism evidence="3 4">
    <name type="scientific">Mesorhizobium shangrilense</name>
    <dbReference type="NCBI Taxonomy" id="460060"/>
    <lineage>
        <taxon>Bacteria</taxon>
        <taxon>Pseudomonadati</taxon>
        <taxon>Pseudomonadota</taxon>
        <taxon>Alphaproteobacteria</taxon>
        <taxon>Hyphomicrobiales</taxon>
        <taxon>Phyllobacteriaceae</taxon>
        <taxon>Mesorhizobium</taxon>
    </lineage>
</organism>
<dbReference type="Proteomes" id="UP001548832">
    <property type="component" value="Unassembled WGS sequence"/>
</dbReference>
<dbReference type="Gene3D" id="3.20.20.140">
    <property type="entry name" value="Metal-dependent hydrolases"/>
    <property type="match status" value="1"/>
</dbReference>
<dbReference type="EMBL" id="JBEWSZ010000001">
    <property type="protein sequence ID" value="MET2827086.1"/>
    <property type="molecule type" value="Genomic_DNA"/>
</dbReference>
<name>A0ABV2DAM4_9HYPH</name>
<dbReference type="PANTHER" id="PTHR21240">
    <property type="entry name" value="2-AMINO-3-CARBOXYLMUCONATE-6-SEMIALDEHYDE DECARBOXYLASE"/>
    <property type="match status" value="1"/>
</dbReference>
<dbReference type="InterPro" id="IPR032465">
    <property type="entry name" value="ACMSD"/>
</dbReference>
<evidence type="ECO:0000313" key="3">
    <source>
        <dbReference type="EMBL" id="MET2827086.1"/>
    </source>
</evidence>
<sequence>MTLLTHRANALLPEGSVNCDIHHPNPTVSQLMPLLPDVWQDLIASRGIGQFDSIAYPNNAPLTCRPDWRDPAGGLTNTPERLAREALDHFGARAGILNNLSGVHMLYDAYMAVAVTRALNDWTRSEWLDKHSGLRASIVPPLQDIEAAVAEIERCAEDRRFVQVLFPSSAHMPYGHRNYWPLYKVAVKHGLPIGIHAGSAYHHPVTSVGWPNTVAEDYAAQSQIMQGQLASLVSEGVFTEFPSLKVVLLESGVSWLPAFLWRFGKFWRGLRFETPWVDRLPAEIIRDHVRLTTQPFDIPDNPDIVSRLIDHIGSDEMLLFSSDYPHWQFDGDAVLPAGFDATLVHKIAVENPVATYPRLKELHA</sequence>
<feature type="domain" description="Amidohydrolase-related" evidence="2">
    <location>
        <begin position="86"/>
        <end position="357"/>
    </location>
</feature>
<dbReference type="InterPro" id="IPR032466">
    <property type="entry name" value="Metal_Hydrolase"/>
</dbReference>
<evidence type="ECO:0000313" key="4">
    <source>
        <dbReference type="Proteomes" id="UP001548832"/>
    </source>
</evidence>
<reference evidence="3 4" key="1">
    <citation type="submission" date="2024-06" db="EMBL/GenBank/DDBJ databases">
        <authorList>
            <person name="Kim D.-U."/>
        </authorList>
    </citation>
    <scope>NUCLEOTIDE SEQUENCE [LARGE SCALE GENOMIC DNA]</scope>
    <source>
        <strain evidence="3 4">KACC15460</strain>
    </source>
</reference>
<comment type="caution">
    <text evidence="3">The sequence shown here is derived from an EMBL/GenBank/DDBJ whole genome shotgun (WGS) entry which is preliminary data.</text>
</comment>
<proteinExistence type="predicted"/>
<dbReference type="Pfam" id="PF04909">
    <property type="entry name" value="Amidohydro_2"/>
    <property type="match status" value="1"/>
</dbReference>
<gene>
    <name evidence="3" type="ORF">ABVQ20_08875</name>
</gene>
<dbReference type="RefSeq" id="WP_354459136.1">
    <property type="nucleotide sequence ID" value="NZ_JBEWSZ010000001.1"/>
</dbReference>
<dbReference type="PANTHER" id="PTHR21240:SF28">
    <property type="entry name" value="ISO-OROTATE DECARBOXYLASE (EUROFUNG)"/>
    <property type="match status" value="1"/>
</dbReference>
<evidence type="ECO:0000259" key="2">
    <source>
        <dbReference type="Pfam" id="PF04909"/>
    </source>
</evidence>
<dbReference type="InterPro" id="IPR006680">
    <property type="entry name" value="Amidohydro-rel"/>
</dbReference>
<keyword evidence="4" id="KW-1185">Reference proteome</keyword>
<dbReference type="SUPFAM" id="SSF51556">
    <property type="entry name" value="Metallo-dependent hydrolases"/>
    <property type="match status" value="1"/>
</dbReference>
<keyword evidence="1" id="KW-0456">Lyase</keyword>
<evidence type="ECO:0000256" key="1">
    <source>
        <dbReference type="ARBA" id="ARBA00023239"/>
    </source>
</evidence>